<keyword evidence="2" id="KW-0732">Signal</keyword>
<feature type="signal peptide" evidence="2">
    <location>
        <begin position="1"/>
        <end position="23"/>
    </location>
</feature>
<evidence type="ECO:0000256" key="2">
    <source>
        <dbReference type="SAM" id="SignalP"/>
    </source>
</evidence>
<protein>
    <submittedName>
        <fullName evidence="3">Methyl-accepting chemotaxis protein</fullName>
    </submittedName>
</protein>
<feature type="region of interest" description="Disordered" evidence="1">
    <location>
        <begin position="27"/>
        <end position="76"/>
    </location>
</feature>
<dbReference type="AlphaFoldDB" id="A0A839VCV5"/>
<evidence type="ECO:0000256" key="1">
    <source>
        <dbReference type="SAM" id="MobiDB-lite"/>
    </source>
</evidence>
<organism evidence="3 4">
    <name type="scientific">Halomonas cerina</name>
    <dbReference type="NCBI Taxonomy" id="447424"/>
    <lineage>
        <taxon>Bacteria</taxon>
        <taxon>Pseudomonadati</taxon>
        <taxon>Pseudomonadota</taxon>
        <taxon>Gammaproteobacteria</taxon>
        <taxon>Oceanospirillales</taxon>
        <taxon>Halomonadaceae</taxon>
        <taxon>Halomonas</taxon>
    </lineage>
</organism>
<reference evidence="3 4" key="1">
    <citation type="submission" date="2020-08" db="EMBL/GenBank/DDBJ databases">
        <title>Genomic Encyclopedia of Type Strains, Phase III (KMG-III): the genomes of soil and plant-associated and newly described type strains.</title>
        <authorList>
            <person name="Whitman W."/>
        </authorList>
    </citation>
    <scope>NUCLEOTIDE SEQUENCE [LARGE SCALE GENOMIC DNA]</scope>
    <source>
        <strain evidence="3 4">CECT 7282</strain>
    </source>
</reference>
<dbReference type="Proteomes" id="UP000547614">
    <property type="component" value="Unassembled WGS sequence"/>
</dbReference>
<sequence length="76" mass="8279">MKRQLLRKLALSLLIGMTALGLAACEEEGPAEQAGESIDESAEEMEQNIDESAEEMGEGMEEMGDEMEETAEEAQN</sequence>
<dbReference type="PROSITE" id="PS51257">
    <property type="entry name" value="PROKAR_LIPOPROTEIN"/>
    <property type="match status" value="1"/>
</dbReference>
<evidence type="ECO:0000313" key="3">
    <source>
        <dbReference type="EMBL" id="MBB3191229.1"/>
    </source>
</evidence>
<accession>A0A839VCV5</accession>
<evidence type="ECO:0000313" key="4">
    <source>
        <dbReference type="Proteomes" id="UP000547614"/>
    </source>
</evidence>
<comment type="caution">
    <text evidence="3">The sequence shown here is derived from an EMBL/GenBank/DDBJ whole genome shotgun (WGS) entry which is preliminary data.</text>
</comment>
<name>A0A839VCV5_9GAMM</name>
<dbReference type="EMBL" id="JACHXP010000011">
    <property type="protein sequence ID" value="MBB3191229.1"/>
    <property type="molecule type" value="Genomic_DNA"/>
</dbReference>
<proteinExistence type="predicted"/>
<gene>
    <name evidence="3" type="ORF">FHR94_002476</name>
</gene>
<feature type="chain" id="PRO_5032436391" evidence="2">
    <location>
        <begin position="24"/>
        <end position="76"/>
    </location>
</feature>
<feature type="compositionally biased region" description="Acidic residues" evidence="1">
    <location>
        <begin position="37"/>
        <end position="76"/>
    </location>
</feature>
<keyword evidence="4" id="KW-1185">Reference proteome</keyword>
<dbReference type="RefSeq" id="WP_183326007.1">
    <property type="nucleotide sequence ID" value="NZ_JACHXP010000011.1"/>
</dbReference>